<name>A0A2U1P8L5_ARTAN</name>
<gene>
    <name evidence="2" type="ORF">CTI12_AA154930</name>
</gene>
<dbReference type="Proteomes" id="UP000245207">
    <property type="component" value="Unassembled WGS sequence"/>
</dbReference>
<dbReference type="GO" id="GO:0019264">
    <property type="term" value="P:glycine biosynthetic process from serine"/>
    <property type="evidence" value="ECO:0007669"/>
    <property type="project" value="TreeGrafter"/>
</dbReference>
<dbReference type="GO" id="GO:0004372">
    <property type="term" value="F:glycine hydroxymethyltransferase activity"/>
    <property type="evidence" value="ECO:0007669"/>
    <property type="project" value="UniProtKB-EC"/>
</dbReference>
<organism evidence="2 3">
    <name type="scientific">Artemisia annua</name>
    <name type="common">Sweet wormwood</name>
    <dbReference type="NCBI Taxonomy" id="35608"/>
    <lineage>
        <taxon>Eukaryota</taxon>
        <taxon>Viridiplantae</taxon>
        <taxon>Streptophyta</taxon>
        <taxon>Embryophyta</taxon>
        <taxon>Tracheophyta</taxon>
        <taxon>Spermatophyta</taxon>
        <taxon>Magnoliopsida</taxon>
        <taxon>eudicotyledons</taxon>
        <taxon>Gunneridae</taxon>
        <taxon>Pentapetalae</taxon>
        <taxon>asterids</taxon>
        <taxon>campanulids</taxon>
        <taxon>Asterales</taxon>
        <taxon>Asteraceae</taxon>
        <taxon>Asteroideae</taxon>
        <taxon>Anthemideae</taxon>
        <taxon>Artemisiinae</taxon>
        <taxon>Artemisia</taxon>
    </lineage>
</organism>
<evidence type="ECO:0000313" key="2">
    <source>
        <dbReference type="EMBL" id="PWA82070.1"/>
    </source>
</evidence>
<accession>A0A2U1P8L5</accession>
<dbReference type="InterPro" id="IPR049943">
    <property type="entry name" value="Ser_HO-MeTrfase-like"/>
</dbReference>
<evidence type="ECO:0000313" key="3">
    <source>
        <dbReference type="Proteomes" id="UP000245207"/>
    </source>
</evidence>
<comment type="catalytic activity">
    <reaction evidence="1">
        <text>(6R)-5,10-methylene-5,6,7,8-tetrahydrofolate + glycine + H2O = (6S)-5,6,7,8-tetrahydrofolate + L-serine</text>
        <dbReference type="Rhea" id="RHEA:15481"/>
        <dbReference type="ChEBI" id="CHEBI:15377"/>
        <dbReference type="ChEBI" id="CHEBI:15636"/>
        <dbReference type="ChEBI" id="CHEBI:33384"/>
        <dbReference type="ChEBI" id="CHEBI:57305"/>
        <dbReference type="ChEBI" id="CHEBI:57453"/>
        <dbReference type="EC" id="2.1.2.1"/>
    </reaction>
</comment>
<evidence type="ECO:0000256" key="1">
    <source>
        <dbReference type="ARBA" id="ARBA00001528"/>
    </source>
</evidence>
<protein>
    <submittedName>
        <fullName evidence="2">Pyridoxal phosphate-dependent transferase</fullName>
    </submittedName>
</protein>
<comment type="caution">
    <text evidence="2">The sequence shown here is derived from an EMBL/GenBank/DDBJ whole genome shotgun (WGS) entry which is preliminary data.</text>
</comment>
<keyword evidence="3" id="KW-1185">Reference proteome</keyword>
<dbReference type="GO" id="GO:0046653">
    <property type="term" value="P:tetrahydrofolate metabolic process"/>
    <property type="evidence" value="ECO:0007669"/>
    <property type="project" value="TreeGrafter"/>
</dbReference>
<dbReference type="PANTHER" id="PTHR11680">
    <property type="entry name" value="SERINE HYDROXYMETHYLTRANSFERASE"/>
    <property type="match status" value="1"/>
</dbReference>
<reference evidence="2 3" key="1">
    <citation type="journal article" date="2018" name="Mol. Plant">
        <title>The genome of Artemisia annua provides insight into the evolution of Asteraceae family and artemisinin biosynthesis.</title>
        <authorList>
            <person name="Shen Q."/>
            <person name="Zhang L."/>
            <person name="Liao Z."/>
            <person name="Wang S."/>
            <person name="Yan T."/>
            <person name="Shi P."/>
            <person name="Liu M."/>
            <person name="Fu X."/>
            <person name="Pan Q."/>
            <person name="Wang Y."/>
            <person name="Lv Z."/>
            <person name="Lu X."/>
            <person name="Zhang F."/>
            <person name="Jiang W."/>
            <person name="Ma Y."/>
            <person name="Chen M."/>
            <person name="Hao X."/>
            <person name="Li L."/>
            <person name="Tang Y."/>
            <person name="Lv G."/>
            <person name="Zhou Y."/>
            <person name="Sun X."/>
            <person name="Brodelius P.E."/>
            <person name="Rose J.K.C."/>
            <person name="Tang K."/>
        </authorList>
    </citation>
    <scope>NUCLEOTIDE SEQUENCE [LARGE SCALE GENOMIC DNA]</scope>
    <source>
        <strain evidence="3">cv. Huhao1</strain>
        <tissue evidence="2">Leaf</tissue>
    </source>
</reference>
<keyword evidence="2" id="KW-0808">Transferase</keyword>
<dbReference type="GO" id="GO:0005739">
    <property type="term" value="C:mitochondrion"/>
    <property type="evidence" value="ECO:0007669"/>
    <property type="project" value="TreeGrafter"/>
</dbReference>
<proteinExistence type="predicted"/>
<dbReference type="EMBL" id="PKPP01001513">
    <property type="protein sequence ID" value="PWA82070.1"/>
    <property type="molecule type" value="Genomic_DNA"/>
</dbReference>
<dbReference type="STRING" id="35608.A0A2U1P8L5"/>
<dbReference type="AlphaFoldDB" id="A0A2U1P8L5"/>
<sequence length="90" mass="10574">MDMKKMAAISVFFDTMRYRLDEITGHIDYGQMDMKKMAAISVFFDTMRYRLDEITGHIDYGQMDKEYNGMATARIEKCDCLTLHSTLRKL</sequence>
<dbReference type="GO" id="GO:0030170">
    <property type="term" value="F:pyridoxal phosphate binding"/>
    <property type="evidence" value="ECO:0007669"/>
    <property type="project" value="TreeGrafter"/>
</dbReference>
<dbReference type="PANTHER" id="PTHR11680:SF28">
    <property type="entry name" value="SERINE HYDROXYMETHYLTRANSFERASE, MITOCHONDRIAL"/>
    <property type="match status" value="1"/>
</dbReference>